<evidence type="ECO:0000256" key="2">
    <source>
        <dbReference type="ARBA" id="ARBA00022630"/>
    </source>
</evidence>
<sequence>MAEKPIILLIRREMRLHDHPALFEAARSGAPVIPLLIRDDDLEGLGAAPKWRLGQAIEAFSARLAAQGARLILRSGAPEAVLRALIAEAGAGAVYWTRRYHLAGREADAALKAALRADGVGAESFAGSLLHEPWQIATQEGGPYRVFTPFWKALRGIGVAPPLPAPQELRAPIHWPDSENLADWAMGAAMNRGAAVVARHARVGEETALAQLAEFCDGPIEGYATGRDFPARLATSGLSEPLSVGEISPRQIWHAGLRARDEGRPDAEDFLRELAWRDFAWHLLYHFPQMEHANWRPGWEGFPWRGDSPVVERWRRGQTGEPFVDAAMREMFVTGRMHNRARMIAASYLTKHLLTDWRVGQAWFAECLTDWDRASNAMGWQWVAGCGPDAAPYFRIFNPVTQAKKFDPEGAYLRAWIAEGQRHPPDTALAFFEAAPRSWGLSPGAPPPRPLVDLAEGRTRALAAYETLRRAGG</sequence>
<dbReference type="InterPro" id="IPR036155">
    <property type="entry name" value="Crypto/Photolyase_N_sf"/>
</dbReference>
<organism evidence="8 9">
    <name type="scientific">Pseudothioclava arenosa</name>
    <dbReference type="NCBI Taxonomy" id="1795308"/>
    <lineage>
        <taxon>Bacteria</taxon>
        <taxon>Pseudomonadati</taxon>
        <taxon>Pseudomonadota</taxon>
        <taxon>Alphaproteobacteria</taxon>
        <taxon>Rhodobacterales</taxon>
        <taxon>Paracoccaceae</taxon>
        <taxon>Pseudothioclava</taxon>
    </lineage>
</organism>
<dbReference type="AlphaFoldDB" id="A0A2A4CN26"/>
<dbReference type="InterPro" id="IPR005101">
    <property type="entry name" value="Cryptochr/Photolyase_FAD-bd"/>
</dbReference>
<dbReference type="Pfam" id="PF03441">
    <property type="entry name" value="FAD_binding_7"/>
    <property type="match status" value="1"/>
</dbReference>
<name>A0A2A4CN26_9RHOB</name>
<evidence type="ECO:0000313" key="9">
    <source>
        <dbReference type="Proteomes" id="UP000243507"/>
    </source>
</evidence>
<dbReference type="SUPFAM" id="SSF52425">
    <property type="entry name" value="Cryptochrome/photolyase, N-terminal domain"/>
    <property type="match status" value="1"/>
</dbReference>
<dbReference type="InterPro" id="IPR014729">
    <property type="entry name" value="Rossmann-like_a/b/a_fold"/>
</dbReference>
<comment type="cofactor">
    <cofactor evidence="4">
        <name>FAD</name>
        <dbReference type="ChEBI" id="CHEBI:57692"/>
    </cofactor>
    <text evidence="4">Binds 1 FAD per subunit.</text>
</comment>
<evidence type="ECO:0000256" key="6">
    <source>
        <dbReference type="RuleBase" id="RU004182"/>
    </source>
</evidence>
<comment type="similarity">
    <text evidence="6">Belongs to the DNA photolyase family.</text>
</comment>
<dbReference type="Pfam" id="PF00875">
    <property type="entry name" value="DNA_photolyase"/>
    <property type="match status" value="1"/>
</dbReference>
<keyword evidence="9" id="KW-1185">Reference proteome</keyword>
<evidence type="ECO:0000259" key="7">
    <source>
        <dbReference type="PROSITE" id="PS51645"/>
    </source>
</evidence>
<accession>A0A2A4CN26</accession>
<gene>
    <name evidence="8" type="ORF">CLN94_12535</name>
</gene>
<dbReference type="Proteomes" id="UP000243507">
    <property type="component" value="Unassembled WGS sequence"/>
</dbReference>
<dbReference type="GO" id="GO:0009416">
    <property type="term" value="P:response to light stimulus"/>
    <property type="evidence" value="ECO:0007669"/>
    <property type="project" value="TreeGrafter"/>
</dbReference>
<keyword evidence="6" id="KW-0157">Chromophore</keyword>
<evidence type="ECO:0000256" key="5">
    <source>
        <dbReference type="PIRSR" id="PIRSR602081-2"/>
    </source>
</evidence>
<dbReference type="Gene3D" id="3.40.50.620">
    <property type="entry name" value="HUPs"/>
    <property type="match status" value="1"/>
</dbReference>
<dbReference type="EMBL" id="NTJD01000010">
    <property type="protein sequence ID" value="PCD75730.1"/>
    <property type="molecule type" value="Genomic_DNA"/>
</dbReference>
<dbReference type="GO" id="GO:0003677">
    <property type="term" value="F:DNA binding"/>
    <property type="evidence" value="ECO:0007669"/>
    <property type="project" value="TreeGrafter"/>
</dbReference>
<feature type="site" description="Electron transfer via tryptophanyl radical" evidence="5">
    <location>
        <position position="357"/>
    </location>
</feature>
<keyword evidence="2 4" id="KW-0285">Flavoprotein</keyword>
<evidence type="ECO:0000256" key="4">
    <source>
        <dbReference type="PIRSR" id="PIRSR602081-1"/>
    </source>
</evidence>
<dbReference type="RefSeq" id="WP_096434293.1">
    <property type="nucleotide sequence ID" value="NZ_NTJD01000010.1"/>
</dbReference>
<feature type="binding site" evidence="4">
    <location>
        <begin position="370"/>
        <end position="372"/>
    </location>
    <ligand>
        <name>FAD</name>
        <dbReference type="ChEBI" id="CHEBI:57692"/>
    </ligand>
</feature>
<feature type="site" description="Electron transfer via tryptophanyl radical" evidence="5">
    <location>
        <position position="304"/>
    </location>
</feature>
<dbReference type="PRINTS" id="PR00147">
    <property type="entry name" value="DNAPHOTLYASE"/>
</dbReference>
<keyword evidence="8" id="KW-0456">Lyase</keyword>
<comment type="caution">
    <text evidence="8">The sequence shown here is derived from an EMBL/GenBank/DDBJ whole genome shotgun (WGS) entry which is preliminary data.</text>
</comment>
<evidence type="ECO:0000313" key="8">
    <source>
        <dbReference type="EMBL" id="PCD75730.1"/>
    </source>
</evidence>
<keyword evidence="3 4" id="KW-0274">FAD</keyword>
<dbReference type="InterPro" id="IPR036134">
    <property type="entry name" value="Crypto/Photolyase_FAD-like_sf"/>
</dbReference>
<dbReference type="GO" id="GO:0003904">
    <property type="term" value="F:deoxyribodipyrimidine photo-lyase activity"/>
    <property type="evidence" value="ECO:0007669"/>
    <property type="project" value="TreeGrafter"/>
</dbReference>
<evidence type="ECO:0000256" key="1">
    <source>
        <dbReference type="ARBA" id="ARBA00001932"/>
    </source>
</evidence>
<feature type="binding site" evidence="4">
    <location>
        <begin position="235"/>
        <end position="239"/>
    </location>
    <ligand>
        <name>FAD</name>
        <dbReference type="ChEBI" id="CHEBI:57692"/>
    </ligand>
</feature>
<dbReference type="PANTHER" id="PTHR11455:SF9">
    <property type="entry name" value="CRYPTOCHROME CIRCADIAN CLOCK 5 ISOFORM X1"/>
    <property type="match status" value="1"/>
</dbReference>
<evidence type="ECO:0000256" key="3">
    <source>
        <dbReference type="ARBA" id="ARBA00022827"/>
    </source>
</evidence>
<feature type="domain" description="Photolyase/cryptochrome alpha/beta" evidence="7">
    <location>
        <begin position="4"/>
        <end position="130"/>
    </location>
</feature>
<dbReference type="PANTHER" id="PTHR11455">
    <property type="entry name" value="CRYPTOCHROME"/>
    <property type="match status" value="1"/>
</dbReference>
<feature type="binding site" evidence="4">
    <location>
        <position position="223"/>
    </location>
    <ligand>
        <name>FAD</name>
        <dbReference type="ChEBI" id="CHEBI:57692"/>
    </ligand>
</feature>
<dbReference type="Gene3D" id="1.25.40.80">
    <property type="match status" value="1"/>
</dbReference>
<comment type="cofactor">
    <cofactor evidence="1">
        <name>(6R)-5,10-methylene-5,6,7,8-tetrahydrofolate</name>
        <dbReference type="ChEBI" id="CHEBI:15636"/>
    </cofactor>
</comment>
<protein>
    <submittedName>
        <fullName evidence="8">Deoxyribodipyrimidine photolyase</fullName>
    </submittedName>
</protein>
<dbReference type="InterPro" id="IPR002081">
    <property type="entry name" value="Cryptochrome/DNA_photolyase_1"/>
</dbReference>
<dbReference type="Gene3D" id="1.10.579.10">
    <property type="entry name" value="DNA Cyclobutane Dipyrimidine Photolyase, subunit A, domain 3"/>
    <property type="match status" value="1"/>
</dbReference>
<dbReference type="InterPro" id="IPR006050">
    <property type="entry name" value="DNA_photolyase_N"/>
</dbReference>
<feature type="binding site" evidence="4">
    <location>
        <position position="270"/>
    </location>
    <ligand>
        <name>FAD</name>
        <dbReference type="ChEBI" id="CHEBI:57692"/>
    </ligand>
</feature>
<dbReference type="OrthoDB" id="9772484at2"/>
<dbReference type="PROSITE" id="PS51645">
    <property type="entry name" value="PHR_CRY_ALPHA_BETA"/>
    <property type="match status" value="1"/>
</dbReference>
<feature type="site" description="Electron transfer via tryptophanyl radical" evidence="5">
    <location>
        <position position="380"/>
    </location>
</feature>
<dbReference type="GO" id="GO:0071949">
    <property type="term" value="F:FAD binding"/>
    <property type="evidence" value="ECO:0007669"/>
    <property type="project" value="TreeGrafter"/>
</dbReference>
<reference evidence="8 9" key="1">
    <citation type="submission" date="2017-09" db="EMBL/GenBank/DDBJ databases">
        <title>A multilocus sequence analysis scheme for characterization of bacteria in the genus Thioclava.</title>
        <authorList>
            <person name="Liu Y."/>
            <person name="Shao Z."/>
        </authorList>
    </citation>
    <scope>NUCLEOTIDE SEQUENCE [LARGE SCALE GENOMIC DNA]</scope>
    <source>
        <strain evidence="8 9">CAU 1312</strain>
    </source>
</reference>
<proteinExistence type="inferred from homology"/>
<dbReference type="SUPFAM" id="SSF48173">
    <property type="entry name" value="Cryptochrome/photolyase FAD-binding domain"/>
    <property type="match status" value="1"/>
</dbReference>